<proteinExistence type="predicted"/>
<reference evidence="1 2" key="1">
    <citation type="submission" date="2014-02" db="EMBL/GenBank/DDBJ databases">
        <title>Transposable element dynamics among asymbiotic and ectomycorrhizal Amanita fungi.</title>
        <authorList>
            <consortium name="DOE Joint Genome Institute"/>
            <person name="Hess J."/>
            <person name="Skrede I."/>
            <person name="Wolfe B."/>
            <person name="LaButti K."/>
            <person name="Ohm R.A."/>
            <person name="Grigoriev I.V."/>
            <person name="Pringle A."/>
        </authorList>
    </citation>
    <scope>NUCLEOTIDE SEQUENCE [LARGE SCALE GENOMIC DNA]</scope>
    <source>
        <strain evidence="1 2">SKay4041</strain>
    </source>
</reference>
<dbReference type="Proteomes" id="UP000242287">
    <property type="component" value="Unassembled WGS sequence"/>
</dbReference>
<sequence length="259" mass="29755">MNSSIPNDIELSILELGGHRDVHGFCDSLFMLYTTPETQYLPFDRWNVTEINCYKKANKVFRREGYIVATLKGPAHGDLRYLRIRQKYNHPITTPSPPLGFFGGQKINLSNAVTVSRSRETFAQDDVVEHIEFRGHISLPKFAILARCVDEVRVVAGYNLYPCTDYWFTACAISETLKSTHAYTTVGNNSIRSTWNPFALLRPKVDIEYLNETWDTQWKMFKDKIERTINNPSQLYAVSLVKQFPNETIPGTRPILVLK</sequence>
<dbReference type="AlphaFoldDB" id="A0A2A9NKU0"/>
<dbReference type="EMBL" id="KZ302067">
    <property type="protein sequence ID" value="PFH48322.1"/>
    <property type="molecule type" value="Genomic_DNA"/>
</dbReference>
<accession>A0A2A9NKU0</accession>
<protein>
    <submittedName>
        <fullName evidence="1">Uncharacterized protein</fullName>
    </submittedName>
</protein>
<evidence type="ECO:0000313" key="2">
    <source>
        <dbReference type="Proteomes" id="UP000242287"/>
    </source>
</evidence>
<evidence type="ECO:0000313" key="1">
    <source>
        <dbReference type="EMBL" id="PFH48322.1"/>
    </source>
</evidence>
<gene>
    <name evidence="1" type="ORF">AMATHDRAFT_42330</name>
</gene>
<name>A0A2A9NKU0_9AGAR</name>
<organism evidence="1 2">
    <name type="scientific">Amanita thiersii Skay4041</name>
    <dbReference type="NCBI Taxonomy" id="703135"/>
    <lineage>
        <taxon>Eukaryota</taxon>
        <taxon>Fungi</taxon>
        <taxon>Dikarya</taxon>
        <taxon>Basidiomycota</taxon>
        <taxon>Agaricomycotina</taxon>
        <taxon>Agaricomycetes</taxon>
        <taxon>Agaricomycetidae</taxon>
        <taxon>Agaricales</taxon>
        <taxon>Pluteineae</taxon>
        <taxon>Amanitaceae</taxon>
        <taxon>Amanita</taxon>
    </lineage>
</organism>
<keyword evidence="2" id="KW-1185">Reference proteome</keyword>